<name>A0A183Q0H9_9TREM</name>
<dbReference type="InterPro" id="IPR000885">
    <property type="entry name" value="Fib_collagen_C"/>
</dbReference>
<dbReference type="Pfam" id="PF01410">
    <property type="entry name" value="COLFI"/>
    <property type="match status" value="1"/>
</dbReference>
<sequence length="117" mass="13459">MKTKETCIKPKQSKISMKKIPPTMNSRFWLQEISEVNELNYAIESEQLNFLKLSSDMAVQRITLSCSGLSDMTINSTISLAENIRLLGDDDTVLERYHPLRKFHIEQDQCGKVCHII</sequence>
<comment type="subcellular location">
    <subcellularLocation>
        <location evidence="1">Secreted</location>
    </subcellularLocation>
</comment>
<keyword evidence="2" id="KW-0964">Secreted</keyword>
<accession>A0A183Q0H9</accession>
<keyword evidence="3" id="KW-0176">Collagen</keyword>
<protein>
    <submittedName>
        <fullName evidence="4">Uncharacterized protein</fullName>
    </submittedName>
</protein>
<dbReference type="GO" id="GO:0005581">
    <property type="term" value="C:collagen trimer"/>
    <property type="evidence" value="ECO:0007669"/>
    <property type="project" value="UniProtKB-KW"/>
</dbReference>
<dbReference type="STRING" id="31246.A0A183Q0H9"/>
<dbReference type="Gene3D" id="2.60.120.1000">
    <property type="match status" value="1"/>
</dbReference>
<dbReference type="AlphaFoldDB" id="A0A183Q0H9"/>
<evidence type="ECO:0000256" key="1">
    <source>
        <dbReference type="ARBA" id="ARBA00004613"/>
    </source>
</evidence>
<evidence type="ECO:0000313" key="5">
    <source>
        <dbReference type="Proteomes" id="UP000269396"/>
    </source>
</evidence>
<dbReference type="Proteomes" id="UP000269396">
    <property type="component" value="Unassembled WGS sequence"/>
</dbReference>
<gene>
    <name evidence="4" type="ORF">SMTD_LOCUS20115</name>
</gene>
<organism evidence="4 5">
    <name type="scientific">Schistosoma mattheei</name>
    <dbReference type="NCBI Taxonomy" id="31246"/>
    <lineage>
        <taxon>Eukaryota</taxon>
        <taxon>Metazoa</taxon>
        <taxon>Spiralia</taxon>
        <taxon>Lophotrochozoa</taxon>
        <taxon>Platyhelminthes</taxon>
        <taxon>Trematoda</taxon>
        <taxon>Digenea</taxon>
        <taxon>Strigeidida</taxon>
        <taxon>Schistosomatoidea</taxon>
        <taxon>Schistosomatidae</taxon>
        <taxon>Schistosoma</taxon>
    </lineage>
</organism>
<evidence type="ECO:0000256" key="2">
    <source>
        <dbReference type="ARBA" id="ARBA00022525"/>
    </source>
</evidence>
<dbReference type="PROSITE" id="PS51461">
    <property type="entry name" value="NC1_FIB"/>
    <property type="match status" value="1"/>
</dbReference>
<proteinExistence type="predicted"/>
<reference evidence="4 5" key="1">
    <citation type="submission" date="2018-11" db="EMBL/GenBank/DDBJ databases">
        <authorList>
            <consortium name="Pathogen Informatics"/>
        </authorList>
    </citation>
    <scope>NUCLEOTIDE SEQUENCE [LARGE SCALE GENOMIC DNA]</scope>
    <source>
        <strain>Denwood</strain>
        <strain evidence="5">Zambia</strain>
    </source>
</reference>
<keyword evidence="5" id="KW-1185">Reference proteome</keyword>
<evidence type="ECO:0000256" key="3">
    <source>
        <dbReference type="ARBA" id="ARBA00023119"/>
    </source>
</evidence>
<dbReference type="EMBL" id="UZAL01043685">
    <property type="protein sequence ID" value="VDP81612.1"/>
    <property type="molecule type" value="Genomic_DNA"/>
</dbReference>
<dbReference type="GO" id="GO:0005576">
    <property type="term" value="C:extracellular region"/>
    <property type="evidence" value="ECO:0007669"/>
    <property type="project" value="UniProtKB-SubCell"/>
</dbReference>
<evidence type="ECO:0000313" key="4">
    <source>
        <dbReference type="EMBL" id="VDP81612.1"/>
    </source>
</evidence>
<dbReference type="GO" id="GO:0005201">
    <property type="term" value="F:extracellular matrix structural constituent"/>
    <property type="evidence" value="ECO:0007669"/>
    <property type="project" value="InterPro"/>
</dbReference>